<evidence type="ECO:0000256" key="11">
    <source>
        <dbReference type="RuleBase" id="RU363063"/>
    </source>
</evidence>
<dbReference type="Pfam" id="PF01762">
    <property type="entry name" value="Galactosyl_T"/>
    <property type="match status" value="1"/>
</dbReference>
<dbReference type="Proteomes" id="UP001634394">
    <property type="component" value="Unassembled WGS sequence"/>
</dbReference>
<dbReference type="Gene3D" id="3.90.550.50">
    <property type="match status" value="1"/>
</dbReference>
<evidence type="ECO:0000313" key="12">
    <source>
        <dbReference type="EMBL" id="KAL3885845.1"/>
    </source>
</evidence>
<keyword evidence="4" id="KW-0808">Transferase</keyword>
<keyword evidence="10" id="KW-0325">Glycoprotein</keyword>
<sequence length="376" mass="43338">MAHKSSATSFGTPKAFMMVLCFLFFIILVFVYNTSNKLMYIASFYSIIRRSSLQHILMGIQSRNASYEMTFNGTLPLPTTAFITQNKANTIALNTIEMQRPDECQSCFAHKFEYIIDNHVVCKLYSDSQEIDLIILIFTTHQRQQERNSIRQTWLKFTNRNTANVRYSFLLGEIPDAQLRKLVEEENKIHNDIIKEDFVDTYQNLTYKTIMAFKYAITKCSYAKFVMKTDDDMWINIPGLLKVIEREKKTLQTAVIGACHPVAGPIRDTFSKWYASFQSYPHDSYPGFCSGTGYVTSMNVAKKVFDISKNVPFFHLEDVYVAICIRKLGYRLHPIAGFNIGRPPFDPCIYKGDNLITSHEVSSGMLISFWNTPCRR</sequence>
<evidence type="ECO:0000256" key="10">
    <source>
        <dbReference type="ARBA" id="ARBA00023180"/>
    </source>
</evidence>
<dbReference type="GO" id="GO:0000139">
    <property type="term" value="C:Golgi membrane"/>
    <property type="evidence" value="ECO:0007669"/>
    <property type="project" value="UniProtKB-SubCell"/>
</dbReference>
<comment type="subcellular location">
    <subcellularLocation>
        <location evidence="1 11">Golgi apparatus membrane</location>
        <topology evidence="1 11">Single-pass type II membrane protein</topology>
    </subcellularLocation>
</comment>
<dbReference type="FunFam" id="3.90.550.50:FF:000001">
    <property type="entry name" value="Hexosyltransferase"/>
    <property type="match status" value="1"/>
</dbReference>
<evidence type="ECO:0000256" key="9">
    <source>
        <dbReference type="ARBA" id="ARBA00023136"/>
    </source>
</evidence>
<evidence type="ECO:0000256" key="8">
    <source>
        <dbReference type="ARBA" id="ARBA00023034"/>
    </source>
</evidence>
<dbReference type="PANTHER" id="PTHR11214">
    <property type="entry name" value="BETA-1,3-N-ACETYLGLUCOSAMINYLTRANSFERASE"/>
    <property type="match status" value="1"/>
</dbReference>
<comment type="caution">
    <text evidence="12">The sequence shown here is derived from an EMBL/GenBank/DDBJ whole genome shotgun (WGS) entry which is preliminary data.</text>
</comment>
<name>A0ABD3XIC2_SINWO</name>
<evidence type="ECO:0000256" key="7">
    <source>
        <dbReference type="ARBA" id="ARBA00022989"/>
    </source>
</evidence>
<keyword evidence="5 11" id="KW-0812">Transmembrane</keyword>
<keyword evidence="6 11" id="KW-0735">Signal-anchor</keyword>
<keyword evidence="3 11" id="KW-0328">Glycosyltransferase</keyword>
<dbReference type="EMBL" id="JBJQND010000002">
    <property type="protein sequence ID" value="KAL3885845.1"/>
    <property type="molecule type" value="Genomic_DNA"/>
</dbReference>
<organism evidence="12 13">
    <name type="scientific">Sinanodonta woodiana</name>
    <name type="common">Chinese pond mussel</name>
    <name type="synonym">Anodonta woodiana</name>
    <dbReference type="NCBI Taxonomy" id="1069815"/>
    <lineage>
        <taxon>Eukaryota</taxon>
        <taxon>Metazoa</taxon>
        <taxon>Spiralia</taxon>
        <taxon>Lophotrochozoa</taxon>
        <taxon>Mollusca</taxon>
        <taxon>Bivalvia</taxon>
        <taxon>Autobranchia</taxon>
        <taxon>Heteroconchia</taxon>
        <taxon>Palaeoheterodonta</taxon>
        <taxon>Unionida</taxon>
        <taxon>Unionoidea</taxon>
        <taxon>Unionidae</taxon>
        <taxon>Unioninae</taxon>
        <taxon>Sinanodonta</taxon>
    </lineage>
</organism>
<proteinExistence type="inferred from homology"/>
<keyword evidence="7 11" id="KW-1133">Transmembrane helix</keyword>
<dbReference type="EC" id="2.4.1.-" evidence="11"/>
<evidence type="ECO:0000256" key="6">
    <source>
        <dbReference type="ARBA" id="ARBA00022968"/>
    </source>
</evidence>
<comment type="similarity">
    <text evidence="2 11">Belongs to the glycosyltransferase 31 family.</text>
</comment>
<evidence type="ECO:0000256" key="5">
    <source>
        <dbReference type="ARBA" id="ARBA00022692"/>
    </source>
</evidence>
<accession>A0ABD3XIC2</accession>
<dbReference type="PANTHER" id="PTHR11214:SF314">
    <property type="entry name" value="HEXOSYLTRANSFERASE"/>
    <property type="match status" value="1"/>
</dbReference>
<gene>
    <name evidence="12" type="ORF">ACJMK2_025877</name>
</gene>
<dbReference type="InterPro" id="IPR002659">
    <property type="entry name" value="Glyco_trans_31"/>
</dbReference>
<keyword evidence="9 11" id="KW-0472">Membrane</keyword>
<evidence type="ECO:0000256" key="4">
    <source>
        <dbReference type="ARBA" id="ARBA00022679"/>
    </source>
</evidence>
<evidence type="ECO:0000313" key="13">
    <source>
        <dbReference type="Proteomes" id="UP001634394"/>
    </source>
</evidence>
<protein>
    <recommendedName>
        <fullName evidence="11">Hexosyltransferase</fullName>
        <ecNumber evidence="11">2.4.1.-</ecNumber>
    </recommendedName>
</protein>
<feature type="transmembrane region" description="Helical" evidence="11">
    <location>
        <begin position="15"/>
        <end position="32"/>
    </location>
</feature>
<evidence type="ECO:0000256" key="3">
    <source>
        <dbReference type="ARBA" id="ARBA00022676"/>
    </source>
</evidence>
<keyword evidence="13" id="KW-1185">Reference proteome</keyword>
<dbReference type="AlphaFoldDB" id="A0ABD3XIC2"/>
<reference evidence="12 13" key="1">
    <citation type="submission" date="2024-11" db="EMBL/GenBank/DDBJ databases">
        <title>Chromosome-level genome assembly of the freshwater bivalve Anodonta woodiana.</title>
        <authorList>
            <person name="Chen X."/>
        </authorList>
    </citation>
    <scope>NUCLEOTIDE SEQUENCE [LARGE SCALE GENOMIC DNA]</scope>
    <source>
        <strain evidence="12">MN2024</strain>
        <tissue evidence="12">Gills</tissue>
    </source>
</reference>
<dbReference type="GO" id="GO:0016757">
    <property type="term" value="F:glycosyltransferase activity"/>
    <property type="evidence" value="ECO:0007669"/>
    <property type="project" value="UniProtKB-KW"/>
</dbReference>
<keyword evidence="8 11" id="KW-0333">Golgi apparatus</keyword>
<evidence type="ECO:0000256" key="1">
    <source>
        <dbReference type="ARBA" id="ARBA00004323"/>
    </source>
</evidence>
<evidence type="ECO:0000256" key="2">
    <source>
        <dbReference type="ARBA" id="ARBA00008661"/>
    </source>
</evidence>